<comment type="caution">
    <text evidence="3">The sequence shown here is derived from an EMBL/GenBank/DDBJ whole genome shotgun (WGS) entry which is preliminary data.</text>
</comment>
<dbReference type="InterPro" id="IPR011010">
    <property type="entry name" value="DNA_brk_join_enz"/>
</dbReference>
<dbReference type="InterPro" id="IPR002104">
    <property type="entry name" value="Integrase_catalytic"/>
</dbReference>
<evidence type="ECO:0000259" key="2">
    <source>
        <dbReference type="PROSITE" id="PS51898"/>
    </source>
</evidence>
<dbReference type="GO" id="GO:0015074">
    <property type="term" value="P:DNA integration"/>
    <property type="evidence" value="ECO:0007669"/>
    <property type="project" value="InterPro"/>
</dbReference>
<dbReference type="SUPFAM" id="SSF56349">
    <property type="entry name" value="DNA breaking-rejoining enzymes"/>
    <property type="match status" value="1"/>
</dbReference>
<evidence type="ECO:0000256" key="1">
    <source>
        <dbReference type="ARBA" id="ARBA00023172"/>
    </source>
</evidence>
<dbReference type="GO" id="GO:0006310">
    <property type="term" value="P:DNA recombination"/>
    <property type="evidence" value="ECO:0007669"/>
    <property type="project" value="UniProtKB-KW"/>
</dbReference>
<dbReference type="AlphaFoldDB" id="A0A2W5ST24"/>
<sequence length="350" mass="38936">MPLLSRRGLTASLFDVQPAVRGLAAAWQEAFTSWLADQRASGSLRQPGVTEVYQAMWDSFSSWCLGQSPRVTLESLALEDLQAYQAARFGQKAADRSLSPRYVLRLMRLIDRVLRHHAARIDTLPNTAASDWVLANPEVRYSEVETKDPLPEYLSAPEARQLMTHLSAARPRPGRNRDALAAMTWQEVRNRASVALQLGAGLTPGDVRALTLDSPISQGGRTRGQIWKLQVPGNGTSKPRETPVAPWAAELLHYWLQVRADAGVVGEHLFPSTRTGKPWLANSQYKNARQVLEDAGMDSREGGSFRLRHTFAMRQLRRGTPPDQVAAWMGVEPAEMRRYDRVLPAAVDVV</sequence>
<evidence type="ECO:0000313" key="4">
    <source>
        <dbReference type="Proteomes" id="UP000249135"/>
    </source>
</evidence>
<proteinExistence type="predicted"/>
<dbReference type="Gene3D" id="1.10.443.10">
    <property type="entry name" value="Intergrase catalytic core"/>
    <property type="match status" value="1"/>
</dbReference>
<dbReference type="GO" id="GO:0003677">
    <property type="term" value="F:DNA binding"/>
    <property type="evidence" value="ECO:0007669"/>
    <property type="project" value="InterPro"/>
</dbReference>
<dbReference type="PROSITE" id="PS51898">
    <property type="entry name" value="TYR_RECOMBINASE"/>
    <property type="match status" value="1"/>
</dbReference>
<dbReference type="InterPro" id="IPR013762">
    <property type="entry name" value="Integrase-like_cat_sf"/>
</dbReference>
<reference evidence="3 4" key="1">
    <citation type="submission" date="2017-08" db="EMBL/GenBank/DDBJ databases">
        <title>Infants hospitalized years apart are colonized by the same room-sourced microbial strains.</title>
        <authorList>
            <person name="Brooks B."/>
            <person name="Olm M.R."/>
            <person name="Firek B.A."/>
            <person name="Baker R."/>
            <person name="Thomas B.C."/>
            <person name="Morowitz M.J."/>
            <person name="Banfield J.F."/>
        </authorList>
    </citation>
    <scope>NUCLEOTIDE SEQUENCE [LARGE SCALE GENOMIC DNA]</scope>
    <source>
        <strain evidence="3">S2_005_003_R2_41</strain>
    </source>
</reference>
<dbReference type="Proteomes" id="UP000249135">
    <property type="component" value="Unassembled WGS sequence"/>
</dbReference>
<dbReference type="Pfam" id="PF00589">
    <property type="entry name" value="Phage_integrase"/>
    <property type="match status" value="1"/>
</dbReference>
<dbReference type="CDD" id="cd00397">
    <property type="entry name" value="DNA_BRE_C"/>
    <property type="match status" value="1"/>
</dbReference>
<protein>
    <submittedName>
        <fullName evidence="3">Integrase</fullName>
    </submittedName>
</protein>
<feature type="domain" description="Tyr recombinase" evidence="2">
    <location>
        <begin position="149"/>
        <end position="350"/>
    </location>
</feature>
<accession>A0A2W5ST24</accession>
<keyword evidence="1" id="KW-0233">DNA recombination</keyword>
<dbReference type="EMBL" id="QFPP01000008">
    <property type="protein sequence ID" value="PZQ77890.1"/>
    <property type="molecule type" value="Genomic_DNA"/>
</dbReference>
<organism evidence="3 4">
    <name type="scientific">Variovorax paradoxus</name>
    <dbReference type="NCBI Taxonomy" id="34073"/>
    <lineage>
        <taxon>Bacteria</taxon>
        <taxon>Pseudomonadati</taxon>
        <taxon>Pseudomonadota</taxon>
        <taxon>Betaproteobacteria</taxon>
        <taxon>Burkholderiales</taxon>
        <taxon>Comamonadaceae</taxon>
        <taxon>Variovorax</taxon>
    </lineage>
</organism>
<gene>
    <name evidence="3" type="ORF">DI563_02300</name>
</gene>
<evidence type="ECO:0000313" key="3">
    <source>
        <dbReference type="EMBL" id="PZQ77890.1"/>
    </source>
</evidence>
<name>A0A2W5ST24_VARPD</name>